<sequence>MSFTGTGGDVRYLSRGPAAWQNDVARANHAPSAFVAALQLNHTSNTM</sequence>
<proteinExistence type="predicted"/>
<dbReference type="Proteomes" id="UP000002668">
    <property type="component" value="Genome"/>
</dbReference>
<evidence type="ECO:0000313" key="1">
    <source>
        <dbReference type="EMBL" id="CBX97962.1"/>
    </source>
</evidence>
<name>E5A285_LEPMJ</name>
<dbReference type="HOGENOM" id="CLU_3175528_0_0_1"/>
<dbReference type="VEuPathDB" id="FungiDB:LEMA_uP093710.1"/>
<evidence type="ECO:0000313" key="2">
    <source>
        <dbReference type="Proteomes" id="UP000002668"/>
    </source>
</evidence>
<protein>
    <submittedName>
        <fullName evidence="1">Predicted protein</fullName>
    </submittedName>
</protein>
<gene>
    <name evidence="1" type="ORF">LEMA_uP093710.1</name>
</gene>
<dbReference type="EMBL" id="FP929132">
    <property type="protein sequence ID" value="CBX97962.1"/>
    <property type="molecule type" value="Genomic_DNA"/>
</dbReference>
<reference evidence="2" key="1">
    <citation type="journal article" date="2011" name="Nat. Commun.">
        <title>Effector diversification within compartments of the Leptosphaeria maculans genome affected by Repeat-Induced Point mutations.</title>
        <authorList>
            <person name="Rouxel T."/>
            <person name="Grandaubert J."/>
            <person name="Hane J.K."/>
            <person name="Hoede C."/>
            <person name="van de Wouw A.P."/>
            <person name="Couloux A."/>
            <person name="Dominguez V."/>
            <person name="Anthouard V."/>
            <person name="Bally P."/>
            <person name="Bourras S."/>
            <person name="Cozijnsen A.J."/>
            <person name="Ciuffetti L.M."/>
            <person name="Degrave A."/>
            <person name="Dilmaghani A."/>
            <person name="Duret L."/>
            <person name="Fudal I."/>
            <person name="Goodwin S.B."/>
            <person name="Gout L."/>
            <person name="Glaser N."/>
            <person name="Linglin J."/>
            <person name="Kema G.H.J."/>
            <person name="Lapalu N."/>
            <person name="Lawrence C.B."/>
            <person name="May K."/>
            <person name="Meyer M."/>
            <person name="Ollivier B."/>
            <person name="Poulain J."/>
            <person name="Schoch C.L."/>
            <person name="Simon A."/>
            <person name="Spatafora J.W."/>
            <person name="Stachowiak A."/>
            <person name="Turgeon B.G."/>
            <person name="Tyler B.M."/>
            <person name="Vincent D."/>
            <person name="Weissenbach J."/>
            <person name="Amselem J."/>
            <person name="Quesneville H."/>
            <person name="Oliver R.P."/>
            <person name="Wincker P."/>
            <person name="Balesdent M.-H."/>
            <person name="Howlett B.J."/>
        </authorList>
    </citation>
    <scope>NUCLEOTIDE SEQUENCE [LARGE SCALE GENOMIC DNA]</scope>
    <source>
        <strain evidence="2">JN3 / isolate v23.1.3 / race Av1-4-5-6-7-8</strain>
    </source>
</reference>
<dbReference type="InParanoid" id="E5A285"/>
<organism evidence="2">
    <name type="scientific">Leptosphaeria maculans (strain JN3 / isolate v23.1.3 / race Av1-4-5-6-7-8)</name>
    <name type="common">Blackleg fungus</name>
    <name type="synonym">Phoma lingam</name>
    <dbReference type="NCBI Taxonomy" id="985895"/>
    <lineage>
        <taxon>Eukaryota</taxon>
        <taxon>Fungi</taxon>
        <taxon>Dikarya</taxon>
        <taxon>Ascomycota</taxon>
        <taxon>Pezizomycotina</taxon>
        <taxon>Dothideomycetes</taxon>
        <taxon>Pleosporomycetidae</taxon>
        <taxon>Pleosporales</taxon>
        <taxon>Pleosporineae</taxon>
        <taxon>Leptosphaeriaceae</taxon>
        <taxon>Plenodomus</taxon>
        <taxon>Plenodomus lingam/Leptosphaeria maculans species complex</taxon>
    </lineage>
</organism>
<accession>E5A285</accession>
<keyword evidence="2" id="KW-1185">Reference proteome</keyword>
<dbReference type="AlphaFoldDB" id="E5A285"/>